<comment type="caution">
    <text evidence="2">The sequence shown here is derived from an EMBL/GenBank/DDBJ whole genome shotgun (WGS) entry which is preliminary data.</text>
</comment>
<evidence type="ECO:0000256" key="1">
    <source>
        <dbReference type="SAM" id="MobiDB-lite"/>
    </source>
</evidence>
<feature type="region of interest" description="Disordered" evidence="1">
    <location>
        <begin position="1"/>
        <end position="42"/>
    </location>
</feature>
<keyword evidence="3" id="KW-1185">Reference proteome</keyword>
<sequence>MLSSLNGSGSRAYAGRMSTSEGRSAVMPVSADEPAARKTWGS</sequence>
<evidence type="ECO:0000313" key="3">
    <source>
        <dbReference type="Proteomes" id="UP001226577"/>
    </source>
</evidence>
<proteinExistence type="predicted"/>
<reference evidence="2 3" key="1">
    <citation type="submission" date="2023-07" db="EMBL/GenBank/DDBJ databases">
        <title>Sorghum-associated microbial communities from plants grown in Nebraska, USA.</title>
        <authorList>
            <person name="Schachtman D."/>
        </authorList>
    </citation>
    <scope>NUCLEOTIDE SEQUENCE [LARGE SCALE GENOMIC DNA]</scope>
    <source>
        <strain evidence="2 3">CC222</strain>
    </source>
</reference>
<gene>
    <name evidence="2" type="ORF">J2X98_003970</name>
</gene>
<dbReference type="Proteomes" id="UP001226577">
    <property type="component" value="Unassembled WGS sequence"/>
</dbReference>
<accession>A0ABT9RYN5</accession>
<dbReference type="EMBL" id="JAUSRE010000026">
    <property type="protein sequence ID" value="MDP9890356.1"/>
    <property type="molecule type" value="Genomic_DNA"/>
</dbReference>
<protein>
    <submittedName>
        <fullName evidence="2">Uncharacterized protein</fullName>
    </submittedName>
</protein>
<name>A0ABT9RYN5_9MICC</name>
<evidence type="ECO:0000313" key="2">
    <source>
        <dbReference type="EMBL" id="MDP9890356.1"/>
    </source>
</evidence>
<organism evidence="2 3">
    <name type="scientific">Pseudarthrobacter enclensis</name>
    <dbReference type="NCBI Taxonomy" id="993070"/>
    <lineage>
        <taxon>Bacteria</taxon>
        <taxon>Bacillati</taxon>
        <taxon>Actinomycetota</taxon>
        <taxon>Actinomycetes</taxon>
        <taxon>Micrococcales</taxon>
        <taxon>Micrococcaceae</taxon>
        <taxon>Pseudarthrobacter</taxon>
    </lineage>
</organism>